<reference evidence="2 3" key="1">
    <citation type="submission" date="2023-02" db="EMBL/GenBank/DDBJ databases">
        <title>LHISI_Scaffold_Assembly.</title>
        <authorList>
            <person name="Stuart O.P."/>
            <person name="Cleave R."/>
            <person name="Magrath M.J.L."/>
            <person name="Mikheyev A.S."/>
        </authorList>
    </citation>
    <scope>NUCLEOTIDE SEQUENCE [LARGE SCALE GENOMIC DNA]</scope>
    <source>
        <strain evidence="2">Daus_M_001</strain>
        <tissue evidence="2">Leg muscle</tissue>
    </source>
</reference>
<dbReference type="EMBL" id="JARBHB010000010">
    <property type="protein sequence ID" value="KAJ8873648.1"/>
    <property type="molecule type" value="Genomic_DNA"/>
</dbReference>
<accession>A0ABQ9GNN2</accession>
<feature type="region of interest" description="Disordered" evidence="1">
    <location>
        <begin position="249"/>
        <end position="285"/>
    </location>
</feature>
<dbReference type="Proteomes" id="UP001159363">
    <property type="component" value="Chromosome 9"/>
</dbReference>
<evidence type="ECO:0000313" key="2">
    <source>
        <dbReference type="EMBL" id="KAJ8873648.1"/>
    </source>
</evidence>
<protein>
    <submittedName>
        <fullName evidence="2">Uncharacterized protein</fullName>
    </submittedName>
</protein>
<feature type="compositionally biased region" description="Basic and acidic residues" evidence="1">
    <location>
        <begin position="249"/>
        <end position="258"/>
    </location>
</feature>
<gene>
    <name evidence="2" type="ORF">PR048_024470</name>
</gene>
<feature type="compositionally biased region" description="Polar residues" evidence="1">
    <location>
        <begin position="259"/>
        <end position="269"/>
    </location>
</feature>
<organism evidence="2 3">
    <name type="scientific">Dryococelus australis</name>
    <dbReference type="NCBI Taxonomy" id="614101"/>
    <lineage>
        <taxon>Eukaryota</taxon>
        <taxon>Metazoa</taxon>
        <taxon>Ecdysozoa</taxon>
        <taxon>Arthropoda</taxon>
        <taxon>Hexapoda</taxon>
        <taxon>Insecta</taxon>
        <taxon>Pterygota</taxon>
        <taxon>Neoptera</taxon>
        <taxon>Polyneoptera</taxon>
        <taxon>Phasmatodea</taxon>
        <taxon>Verophasmatodea</taxon>
        <taxon>Anareolatae</taxon>
        <taxon>Phasmatidae</taxon>
        <taxon>Eurycanthinae</taxon>
        <taxon>Dryococelus</taxon>
    </lineage>
</organism>
<keyword evidence="3" id="KW-1185">Reference proteome</keyword>
<comment type="caution">
    <text evidence="2">The sequence shown here is derived from an EMBL/GenBank/DDBJ whole genome shotgun (WGS) entry which is preliminary data.</text>
</comment>
<feature type="region of interest" description="Disordered" evidence="1">
    <location>
        <begin position="78"/>
        <end position="98"/>
    </location>
</feature>
<proteinExistence type="predicted"/>
<evidence type="ECO:0000256" key="1">
    <source>
        <dbReference type="SAM" id="MobiDB-lite"/>
    </source>
</evidence>
<name>A0ABQ9GNN2_9NEOP</name>
<sequence>MVGPPGIELGRLSQLVGPPGIELGKALTLVGPPGIELGRSPRWLSTDRIGKRLSYIELTIFILYTARNQCPVHCGGSRSCGGQTTRLPPRRTGFDSRRGSLQDSHVWESCWTMPLAGGISRVSPVPSLLHSGAAQCSPHLRVGYSYASKVKKRGSDTRYTNHALLAPHRSGRLFTALSNAVAMEGWLPMINRPRLRHVTTRATGFVVERHAPRKRFFTGPASPLSRIHDLTCSKTFQSWSPRDRFRREYRQGEQEISEKNSLSTASSGRIPTRENPGVTRPGIEPGHMTNIPGPIGSQLASPCTRKIGPALSPHFVQDVPCTRSCARNSRARTASRASLSLVLQLCDPCLRKCREQDKMYIQQTSGHSRQYFNKQTISRLRLQCTTGANEKSLQYTNGGTRSVDWPARQEIVAVSECPGERTAARRGVSGDLGREYGVRDCGARWLRVSLLASHQGDVVSIRGPTMSLVCGFYRGYPVPPPFHSGAAPYSHQSPSSALKTSMQLWLNERVRPRSNVFVTAYLARTFSVRANKGTVRTVVVLWAGGDVARGLRYSGEAVLFLATRRRWTCARRRGKAPSI</sequence>
<evidence type="ECO:0000313" key="3">
    <source>
        <dbReference type="Proteomes" id="UP001159363"/>
    </source>
</evidence>